<evidence type="ECO:0000313" key="1">
    <source>
        <dbReference type="EMBL" id="KAF2472902.1"/>
    </source>
</evidence>
<organism evidence="1 2">
    <name type="scientific">Lindgomyces ingoldianus</name>
    <dbReference type="NCBI Taxonomy" id="673940"/>
    <lineage>
        <taxon>Eukaryota</taxon>
        <taxon>Fungi</taxon>
        <taxon>Dikarya</taxon>
        <taxon>Ascomycota</taxon>
        <taxon>Pezizomycotina</taxon>
        <taxon>Dothideomycetes</taxon>
        <taxon>Pleosporomycetidae</taxon>
        <taxon>Pleosporales</taxon>
        <taxon>Lindgomycetaceae</taxon>
        <taxon>Lindgomyces</taxon>
    </lineage>
</organism>
<dbReference type="EMBL" id="MU003501">
    <property type="protein sequence ID" value="KAF2472902.1"/>
    <property type="molecule type" value="Genomic_DNA"/>
</dbReference>
<accession>A0ACB6R316</accession>
<name>A0ACB6R316_9PLEO</name>
<keyword evidence="2" id="KW-1185">Reference proteome</keyword>
<comment type="caution">
    <text evidence="1">The sequence shown here is derived from an EMBL/GenBank/DDBJ whole genome shotgun (WGS) entry which is preliminary data.</text>
</comment>
<keyword evidence="1" id="KW-0689">Ribosomal protein</keyword>
<keyword evidence="1" id="KW-0687">Ribonucleoprotein</keyword>
<reference evidence="1" key="1">
    <citation type="journal article" date="2020" name="Stud. Mycol.">
        <title>101 Dothideomycetes genomes: a test case for predicting lifestyles and emergence of pathogens.</title>
        <authorList>
            <person name="Haridas S."/>
            <person name="Albert R."/>
            <person name="Binder M."/>
            <person name="Bloem J."/>
            <person name="Labutti K."/>
            <person name="Salamov A."/>
            <person name="Andreopoulos B."/>
            <person name="Baker S."/>
            <person name="Barry K."/>
            <person name="Bills G."/>
            <person name="Bluhm B."/>
            <person name="Cannon C."/>
            <person name="Castanera R."/>
            <person name="Culley D."/>
            <person name="Daum C."/>
            <person name="Ezra D."/>
            <person name="Gonzalez J."/>
            <person name="Henrissat B."/>
            <person name="Kuo A."/>
            <person name="Liang C."/>
            <person name="Lipzen A."/>
            <person name="Lutzoni F."/>
            <person name="Magnuson J."/>
            <person name="Mondo S."/>
            <person name="Nolan M."/>
            <person name="Ohm R."/>
            <person name="Pangilinan J."/>
            <person name="Park H.-J."/>
            <person name="Ramirez L."/>
            <person name="Alfaro M."/>
            <person name="Sun H."/>
            <person name="Tritt A."/>
            <person name="Yoshinaga Y."/>
            <person name="Zwiers L.-H."/>
            <person name="Turgeon B."/>
            <person name="Goodwin S."/>
            <person name="Spatafora J."/>
            <person name="Crous P."/>
            <person name="Grigoriev I."/>
        </authorList>
    </citation>
    <scope>NUCLEOTIDE SEQUENCE</scope>
    <source>
        <strain evidence="1">ATCC 200398</strain>
    </source>
</reference>
<proteinExistence type="predicted"/>
<protein>
    <submittedName>
        <fullName evidence="1">Ribosomal protein L1</fullName>
    </submittedName>
</protein>
<dbReference type="Proteomes" id="UP000799755">
    <property type="component" value="Unassembled WGS sequence"/>
</dbReference>
<sequence>MSKFVVVKGAQSDTALTTKVTSGSPYQLDPAQVERAAKGLLGHMKKHAILKAESADKKNLLAADDGDSEEDDAPIYLTLSTKTHVKDENRLKPNKIPLFHSIQPKNVRICLIVREPQREFKDLIADSSFPENVSAKICRVIDVNKLRTKYKSFEQKRQLLVEYDVFLADDRIITTLPKVLGKVFYSSKGKRPMPVTVTRQKKGTKTRVTATPQEVAQDIETTLISTLVNLSSSANTTVKIGTLSMTPQQVSQNVGAVVSHLTTRLIPKGWRNVRALHIKGGSTMALPVWLADELWLDERQVLDQPWTPPIRDGAPRINEKKRKFEEWENELIDEEELAERRSRSKKSDKMKAINVTPKEKASISKERKKKIKNEAMKSVQAPLIAS</sequence>
<gene>
    <name evidence="1" type="ORF">BDR25DRAFT_283503</name>
</gene>
<evidence type="ECO:0000313" key="2">
    <source>
        <dbReference type="Proteomes" id="UP000799755"/>
    </source>
</evidence>